<dbReference type="PANTHER" id="PTHR11278:SF0">
    <property type="entry name" value="SMALL RIBOSOMAL SUBUNIT PROTEIN ES7"/>
    <property type="match status" value="1"/>
</dbReference>
<dbReference type="Pfam" id="PF01251">
    <property type="entry name" value="Ribosomal_S7e"/>
    <property type="match status" value="1"/>
</dbReference>
<reference evidence="6 7" key="1">
    <citation type="journal article" date="2017" name="Curr. Biol.">
        <title>Genome architecture and evolution of a unichromosomal asexual nematode.</title>
        <authorList>
            <person name="Fradin H."/>
            <person name="Zegar C."/>
            <person name="Gutwein M."/>
            <person name="Lucas J."/>
            <person name="Kovtun M."/>
            <person name="Corcoran D."/>
            <person name="Baugh L.R."/>
            <person name="Kiontke K."/>
            <person name="Gunsalus K."/>
            <person name="Fitch D.H."/>
            <person name="Piano F."/>
        </authorList>
    </citation>
    <scope>NUCLEOTIDE SEQUENCE [LARGE SCALE GENOMIC DNA]</scope>
    <source>
        <strain evidence="6">PF1309</strain>
    </source>
</reference>
<keyword evidence="5" id="KW-0472">Membrane</keyword>
<keyword evidence="7" id="KW-1185">Reference proteome</keyword>
<evidence type="ECO:0000256" key="3">
    <source>
        <dbReference type="ARBA" id="ARBA00023274"/>
    </source>
</evidence>
<dbReference type="GO" id="GO:0032040">
    <property type="term" value="C:small-subunit processome"/>
    <property type="evidence" value="ECO:0007669"/>
    <property type="project" value="TreeGrafter"/>
</dbReference>
<dbReference type="InterPro" id="IPR000554">
    <property type="entry name" value="Ribosomal_eS7"/>
</dbReference>
<dbReference type="GO" id="GO:0042274">
    <property type="term" value="P:ribosomal small subunit biogenesis"/>
    <property type="evidence" value="ECO:0007669"/>
    <property type="project" value="TreeGrafter"/>
</dbReference>
<dbReference type="AlphaFoldDB" id="A0A2A2KDU0"/>
<dbReference type="GO" id="GO:0022627">
    <property type="term" value="C:cytosolic small ribosomal subunit"/>
    <property type="evidence" value="ECO:0007669"/>
    <property type="project" value="TreeGrafter"/>
</dbReference>
<dbReference type="GO" id="GO:0030686">
    <property type="term" value="C:90S preribosome"/>
    <property type="evidence" value="ECO:0007669"/>
    <property type="project" value="TreeGrafter"/>
</dbReference>
<dbReference type="Proteomes" id="UP000218231">
    <property type="component" value="Unassembled WGS sequence"/>
</dbReference>
<keyword evidence="5" id="KW-0812">Transmembrane</keyword>
<dbReference type="EMBL" id="LIAE01008849">
    <property type="protein sequence ID" value="PAV72090.1"/>
    <property type="molecule type" value="Genomic_DNA"/>
</dbReference>
<accession>A0A2A2KDU0</accession>
<sequence length="300" mass="34517">MPEIIGKLLKQDNKPATEIERQFAQALVDVGNAGDVKSQLAELYILGVREIEMGGGKSALLVFVPVPQLKAFHKVQDKIVRELEKKFNGRHILFLAKRRILPKPLRGTKARPQKQKRPRSRTLTAVHEAWLDEIVFPAEVVGKRIRVKLDGKKIYKVHLDRSQQTNIGHKIDTFAAVYRKLTGKECSGRREENGQDGRVEGSQADEDAQRLLTNRVREIAFAFEEIDELQKKKELIGMTVLMFILILCTFSLGYRVFYTRITAYGEMTRRLKTLRKYNTAFDDADIDFELIYNSRQTGWK</sequence>
<keyword evidence="2 4" id="KW-0689">Ribosomal protein</keyword>
<evidence type="ECO:0000256" key="2">
    <source>
        <dbReference type="ARBA" id="ARBA00022980"/>
    </source>
</evidence>
<evidence type="ECO:0000313" key="7">
    <source>
        <dbReference type="Proteomes" id="UP000218231"/>
    </source>
</evidence>
<evidence type="ECO:0000256" key="5">
    <source>
        <dbReference type="SAM" id="Phobius"/>
    </source>
</evidence>
<dbReference type="PANTHER" id="PTHR11278">
    <property type="entry name" value="40S RIBOSOMAL PROTEIN S7"/>
    <property type="match status" value="1"/>
</dbReference>
<dbReference type="GO" id="GO:0006364">
    <property type="term" value="P:rRNA processing"/>
    <property type="evidence" value="ECO:0007669"/>
    <property type="project" value="TreeGrafter"/>
</dbReference>
<dbReference type="GO" id="GO:0006412">
    <property type="term" value="P:translation"/>
    <property type="evidence" value="ECO:0007669"/>
    <property type="project" value="InterPro"/>
</dbReference>
<dbReference type="STRING" id="2018661.A0A2A2KDU0"/>
<dbReference type="OrthoDB" id="1724687at2759"/>
<dbReference type="GO" id="GO:0003735">
    <property type="term" value="F:structural constituent of ribosome"/>
    <property type="evidence" value="ECO:0007669"/>
    <property type="project" value="InterPro"/>
</dbReference>
<keyword evidence="3 4" id="KW-0687">Ribonucleoprotein</keyword>
<comment type="similarity">
    <text evidence="1 4">Belongs to the eukaryotic ribosomal protein eS7 family.</text>
</comment>
<evidence type="ECO:0000256" key="4">
    <source>
        <dbReference type="RuleBase" id="RU364105"/>
    </source>
</evidence>
<organism evidence="6 7">
    <name type="scientific">Diploscapter pachys</name>
    <dbReference type="NCBI Taxonomy" id="2018661"/>
    <lineage>
        <taxon>Eukaryota</taxon>
        <taxon>Metazoa</taxon>
        <taxon>Ecdysozoa</taxon>
        <taxon>Nematoda</taxon>
        <taxon>Chromadorea</taxon>
        <taxon>Rhabditida</taxon>
        <taxon>Rhabditina</taxon>
        <taxon>Rhabditomorpha</taxon>
        <taxon>Rhabditoidea</taxon>
        <taxon>Rhabditidae</taxon>
        <taxon>Diploscapter</taxon>
    </lineage>
</organism>
<keyword evidence="5" id="KW-1133">Transmembrane helix</keyword>
<protein>
    <recommendedName>
        <fullName evidence="4">40S ribosomal protein S7</fullName>
    </recommendedName>
</protein>
<feature type="transmembrane region" description="Helical" evidence="5">
    <location>
        <begin position="235"/>
        <end position="257"/>
    </location>
</feature>
<proteinExistence type="inferred from homology"/>
<comment type="caution">
    <text evidence="6">The sequence shown here is derived from an EMBL/GenBank/DDBJ whole genome shotgun (WGS) entry which is preliminary data.</text>
</comment>
<evidence type="ECO:0000256" key="1">
    <source>
        <dbReference type="ARBA" id="ARBA00007820"/>
    </source>
</evidence>
<name>A0A2A2KDU0_9BILA</name>
<gene>
    <name evidence="6" type="ORF">WR25_20779</name>
</gene>
<evidence type="ECO:0000313" key="6">
    <source>
        <dbReference type="EMBL" id="PAV72090.1"/>
    </source>
</evidence>